<feature type="transmembrane region" description="Helical" evidence="2">
    <location>
        <begin position="275"/>
        <end position="295"/>
    </location>
</feature>
<feature type="transmembrane region" description="Helical" evidence="2">
    <location>
        <begin position="347"/>
        <end position="367"/>
    </location>
</feature>
<dbReference type="PROSITE" id="PS50850">
    <property type="entry name" value="MFS"/>
    <property type="match status" value="1"/>
</dbReference>
<name>A0A8T0EXI6_ARGBR</name>
<evidence type="ECO:0000259" key="3">
    <source>
        <dbReference type="PROSITE" id="PS50850"/>
    </source>
</evidence>
<dbReference type="PANTHER" id="PTHR11360">
    <property type="entry name" value="MONOCARBOXYLATE TRANSPORTER"/>
    <property type="match status" value="1"/>
</dbReference>
<feature type="transmembrane region" description="Helical" evidence="2">
    <location>
        <begin position="100"/>
        <end position="120"/>
    </location>
</feature>
<accession>A0A8T0EXI6</accession>
<dbReference type="GO" id="GO:0008028">
    <property type="term" value="F:monocarboxylic acid transmembrane transporter activity"/>
    <property type="evidence" value="ECO:0007669"/>
    <property type="project" value="TreeGrafter"/>
</dbReference>
<feature type="transmembrane region" description="Helical" evidence="2">
    <location>
        <begin position="21"/>
        <end position="43"/>
    </location>
</feature>
<dbReference type="Proteomes" id="UP000807504">
    <property type="component" value="Unassembled WGS sequence"/>
</dbReference>
<keyword evidence="2" id="KW-1133">Transmembrane helix</keyword>
<reference evidence="4" key="1">
    <citation type="journal article" date="2020" name="bioRxiv">
        <title>Chromosome-level reference genome of the European wasp spider Argiope bruennichi: a resource for studies on range expansion and evolutionary adaptation.</title>
        <authorList>
            <person name="Sheffer M.M."/>
            <person name="Hoppe A."/>
            <person name="Krehenwinkel H."/>
            <person name="Uhl G."/>
            <person name="Kuss A.W."/>
            <person name="Jensen L."/>
            <person name="Jensen C."/>
            <person name="Gillespie R.G."/>
            <person name="Hoff K.J."/>
            <person name="Prost S."/>
        </authorList>
    </citation>
    <scope>NUCLEOTIDE SEQUENCE</scope>
</reference>
<dbReference type="Gene3D" id="1.20.1250.20">
    <property type="entry name" value="MFS general substrate transporter like domains"/>
    <property type="match status" value="2"/>
</dbReference>
<comment type="subcellular location">
    <subcellularLocation>
        <location evidence="1">Membrane</location>
        <topology evidence="1">Multi-pass membrane protein</topology>
    </subcellularLocation>
</comment>
<dbReference type="PANTHER" id="PTHR11360:SF306">
    <property type="entry name" value="RE01051P"/>
    <property type="match status" value="1"/>
</dbReference>
<feature type="transmembrane region" description="Helical" evidence="2">
    <location>
        <begin position="408"/>
        <end position="426"/>
    </location>
</feature>
<feature type="transmembrane region" description="Helical" evidence="2">
    <location>
        <begin position="55"/>
        <end position="88"/>
    </location>
</feature>
<evidence type="ECO:0000256" key="1">
    <source>
        <dbReference type="ARBA" id="ARBA00004141"/>
    </source>
</evidence>
<dbReference type="GO" id="GO:0016020">
    <property type="term" value="C:membrane"/>
    <property type="evidence" value="ECO:0007669"/>
    <property type="project" value="UniProtKB-SubCell"/>
</dbReference>
<dbReference type="SUPFAM" id="SSF103473">
    <property type="entry name" value="MFS general substrate transporter"/>
    <property type="match status" value="1"/>
</dbReference>
<dbReference type="InterPro" id="IPR050327">
    <property type="entry name" value="Proton-linked_MCT"/>
</dbReference>
<keyword evidence="2" id="KW-0812">Transmembrane</keyword>
<comment type="caution">
    <text evidence="4">The sequence shown here is derived from an EMBL/GenBank/DDBJ whole genome shotgun (WGS) entry which is preliminary data.</text>
</comment>
<dbReference type="InterPro" id="IPR011701">
    <property type="entry name" value="MFS"/>
</dbReference>
<gene>
    <name evidence="4" type="ORF">HNY73_012734</name>
</gene>
<keyword evidence="5" id="KW-1185">Reference proteome</keyword>
<dbReference type="EMBL" id="JABXBU010001863">
    <property type="protein sequence ID" value="KAF8782451.1"/>
    <property type="molecule type" value="Genomic_DNA"/>
</dbReference>
<sequence>MDSSLTVAKDPNIDGGWGWMVVFSTFIIHVITDGVMYSFGVFYAQFLEYFETTGALASLVMSIFVGSCCVAGLGFGLIYLPTIVSVALHFNLKRSSAMGISMAGSGIGSMLFAPFLEWLINYYGSWKGALIITTGLTLHCLVFSFFYREFEAVVEIPIPMDIEGEPSLSDIQEIIDPYGLPPLTPGESSRRLSIVGSNIILRRPSVAANQPGLMQKPDILYHGSAVPETEPVPEDAEHLPVVPTTVPSAISSLTAQREPCLGFVKTLQEMLKVSLLGNYVFLVFSLSSLLHYYGMTAPLVFIVHRSTEMNIADSAQGSLLLSIMGVFNMSGKIFIGFWADKTRFSRLNIYSILLLVNGATTMMTSLVNKYYQMAAYSAIFGLTLGGSLSLSSIVLVDLLGMDKLNNAYGIFLLVTGISTFIGTPLTGVFRDMTGDYDLGFWVAGGIVVLGSALLFTIPSIQRRFPQ</sequence>
<reference evidence="4" key="2">
    <citation type="submission" date="2020-06" db="EMBL/GenBank/DDBJ databases">
        <authorList>
            <person name="Sheffer M."/>
        </authorList>
    </citation>
    <scope>NUCLEOTIDE SEQUENCE</scope>
</reference>
<keyword evidence="2" id="KW-0472">Membrane</keyword>
<organism evidence="4 5">
    <name type="scientific">Argiope bruennichi</name>
    <name type="common">Wasp spider</name>
    <name type="synonym">Aranea bruennichi</name>
    <dbReference type="NCBI Taxonomy" id="94029"/>
    <lineage>
        <taxon>Eukaryota</taxon>
        <taxon>Metazoa</taxon>
        <taxon>Ecdysozoa</taxon>
        <taxon>Arthropoda</taxon>
        <taxon>Chelicerata</taxon>
        <taxon>Arachnida</taxon>
        <taxon>Araneae</taxon>
        <taxon>Araneomorphae</taxon>
        <taxon>Entelegynae</taxon>
        <taxon>Araneoidea</taxon>
        <taxon>Araneidae</taxon>
        <taxon>Argiope</taxon>
    </lineage>
</organism>
<dbReference type="InterPro" id="IPR036259">
    <property type="entry name" value="MFS_trans_sf"/>
</dbReference>
<feature type="transmembrane region" description="Helical" evidence="2">
    <location>
        <begin position="126"/>
        <end position="147"/>
    </location>
</feature>
<protein>
    <submittedName>
        <fullName evidence="4">Monocarboxylate transporter 14 like protein</fullName>
    </submittedName>
</protein>
<dbReference type="Pfam" id="PF07690">
    <property type="entry name" value="MFS_1"/>
    <property type="match status" value="1"/>
</dbReference>
<feature type="transmembrane region" description="Helical" evidence="2">
    <location>
        <begin position="373"/>
        <end position="396"/>
    </location>
</feature>
<dbReference type="AlphaFoldDB" id="A0A8T0EXI6"/>
<evidence type="ECO:0000313" key="4">
    <source>
        <dbReference type="EMBL" id="KAF8782451.1"/>
    </source>
</evidence>
<feature type="transmembrane region" description="Helical" evidence="2">
    <location>
        <begin position="315"/>
        <end position="335"/>
    </location>
</feature>
<evidence type="ECO:0000313" key="5">
    <source>
        <dbReference type="Proteomes" id="UP000807504"/>
    </source>
</evidence>
<dbReference type="InterPro" id="IPR020846">
    <property type="entry name" value="MFS_dom"/>
</dbReference>
<evidence type="ECO:0000256" key="2">
    <source>
        <dbReference type="SAM" id="Phobius"/>
    </source>
</evidence>
<feature type="domain" description="Major facilitator superfamily (MFS) profile" evidence="3">
    <location>
        <begin position="280"/>
        <end position="466"/>
    </location>
</feature>
<proteinExistence type="predicted"/>
<feature type="transmembrane region" description="Helical" evidence="2">
    <location>
        <begin position="438"/>
        <end position="457"/>
    </location>
</feature>